<evidence type="ECO:0000256" key="1">
    <source>
        <dbReference type="ARBA" id="ARBA00006155"/>
    </source>
</evidence>
<dbReference type="Pfam" id="PF02518">
    <property type="entry name" value="HATPase_c"/>
    <property type="match status" value="1"/>
</dbReference>
<keyword evidence="11" id="KW-1185">Reference proteome</keyword>
<evidence type="ECO:0000313" key="10">
    <source>
        <dbReference type="EMBL" id="KAG5177734.1"/>
    </source>
</evidence>
<dbReference type="PRINTS" id="PR00344">
    <property type="entry name" value="BCTRLSENSOR"/>
</dbReference>
<evidence type="ECO:0000313" key="11">
    <source>
        <dbReference type="Proteomes" id="UP000664859"/>
    </source>
</evidence>
<comment type="similarity">
    <text evidence="1 8">Belongs to the PDK/BCKDK protein kinase family.</text>
</comment>
<evidence type="ECO:0000256" key="3">
    <source>
        <dbReference type="ARBA" id="ARBA00022741"/>
    </source>
</evidence>
<evidence type="ECO:0000256" key="5">
    <source>
        <dbReference type="ARBA" id="ARBA00022840"/>
    </source>
</evidence>
<proteinExistence type="inferred from homology"/>
<keyword evidence="5 8" id="KW-0067">ATP-binding</keyword>
<dbReference type="InterPro" id="IPR036890">
    <property type="entry name" value="HATPase_C_sf"/>
</dbReference>
<comment type="catalytic activity">
    <reaction evidence="7">
        <text>L-seryl-[pyruvate dehydrogenase E1 alpha subunit] + ATP = O-phospho-L-seryl-[pyruvate dehydrogenase E1 alpha subunit] + ADP + H(+)</text>
        <dbReference type="Rhea" id="RHEA:23052"/>
        <dbReference type="Rhea" id="RHEA-COMP:13689"/>
        <dbReference type="Rhea" id="RHEA-COMP:13690"/>
        <dbReference type="ChEBI" id="CHEBI:15378"/>
        <dbReference type="ChEBI" id="CHEBI:29999"/>
        <dbReference type="ChEBI" id="CHEBI:30616"/>
        <dbReference type="ChEBI" id="CHEBI:83421"/>
        <dbReference type="ChEBI" id="CHEBI:456216"/>
        <dbReference type="EC" id="2.7.11.2"/>
    </reaction>
</comment>
<dbReference type="InterPro" id="IPR039028">
    <property type="entry name" value="BCKD/PDK"/>
</dbReference>
<evidence type="ECO:0000256" key="7">
    <source>
        <dbReference type="ARBA" id="ARBA00048201"/>
    </source>
</evidence>
<dbReference type="Gene3D" id="3.30.565.10">
    <property type="entry name" value="Histidine kinase-like ATPase, C-terminal domain"/>
    <property type="match status" value="1"/>
</dbReference>
<dbReference type="InterPro" id="IPR018955">
    <property type="entry name" value="BCDHK/PDK_N"/>
</dbReference>
<evidence type="ECO:0000256" key="2">
    <source>
        <dbReference type="ARBA" id="ARBA00022679"/>
    </source>
</evidence>
<evidence type="ECO:0000256" key="8">
    <source>
        <dbReference type="RuleBase" id="RU366032"/>
    </source>
</evidence>
<feature type="domain" description="Histidine kinase" evidence="9">
    <location>
        <begin position="241"/>
        <end position="375"/>
    </location>
</feature>
<dbReference type="Gene3D" id="1.20.140.20">
    <property type="entry name" value="Alpha-ketoacid/pyruvate dehydrogenase kinase, N-terminal domain"/>
    <property type="match status" value="1"/>
</dbReference>
<name>A0A835YM41_9STRA</name>
<dbReference type="SUPFAM" id="SSF69012">
    <property type="entry name" value="alpha-ketoacid dehydrogenase kinase, N-terminal domain"/>
    <property type="match status" value="1"/>
</dbReference>
<dbReference type="SMART" id="SM00387">
    <property type="entry name" value="HATPase_c"/>
    <property type="match status" value="1"/>
</dbReference>
<keyword evidence="3 8" id="KW-0547">Nucleotide-binding</keyword>
<comment type="subcellular location">
    <subcellularLocation>
        <location evidence="8">Mitochondrion matrix</location>
    </subcellularLocation>
</comment>
<keyword evidence="6 8" id="KW-0496">Mitochondrion</keyword>
<dbReference type="OrthoDB" id="187166at2759"/>
<dbReference type="PROSITE" id="PS50109">
    <property type="entry name" value="HIS_KIN"/>
    <property type="match status" value="1"/>
</dbReference>
<dbReference type="InterPro" id="IPR003594">
    <property type="entry name" value="HATPase_dom"/>
</dbReference>
<keyword evidence="4 8" id="KW-0418">Kinase</keyword>
<dbReference type="EMBL" id="JAFCMP010000522">
    <property type="protein sequence ID" value="KAG5177734.1"/>
    <property type="molecule type" value="Genomic_DNA"/>
</dbReference>
<dbReference type="PANTHER" id="PTHR11947">
    <property type="entry name" value="PYRUVATE DEHYDROGENASE KINASE"/>
    <property type="match status" value="1"/>
</dbReference>
<dbReference type="PANTHER" id="PTHR11947:SF3">
    <property type="entry name" value="[PYRUVATE DEHYDROGENASE (ACETYL-TRANSFERRING)] KINASE, MITOCHONDRIAL"/>
    <property type="match status" value="1"/>
</dbReference>
<evidence type="ECO:0000256" key="4">
    <source>
        <dbReference type="ARBA" id="ARBA00022777"/>
    </source>
</evidence>
<sequence>MSHLTATLERYAAKRLTPVTMGHLVAAVTEPQSAYVNHSLKQELCIRLAHQLKRLRMLPHVRPIDQLLRVHKDTFETMLQVKGSQHSSGDDFYRSLTAVQDRHATNVETLMDGKKLMAETGNQPGVMRIIDEFMQSCRRWPTSPHSKQQPWKLSRFSVVGAEPLPPITAYAEMPQLFPEVAEGEDEIVWILPSLISVLRKSSMSAIARAPRSPLLHLGAVTLGVHCDADTTASPRLLRCVPSHVHHVLFETLKNALRATVGSHKKVTDTLPPVRIHVIYGKTETTILVQDEGGGLARHMAIKAFQYLWTSSESFADVEEKHRAIHSFQPVVDPLCGMGIGLPVSRLYARHLGGDLRMLSAEGYGTTVALYLPVADLPEVIPLMWDDSLPR</sequence>
<accession>A0A835YM41</accession>
<dbReference type="GO" id="GO:0005524">
    <property type="term" value="F:ATP binding"/>
    <property type="evidence" value="ECO:0007669"/>
    <property type="project" value="UniProtKB-UniRule"/>
</dbReference>
<dbReference type="GO" id="GO:0005759">
    <property type="term" value="C:mitochondrial matrix"/>
    <property type="evidence" value="ECO:0007669"/>
    <property type="project" value="UniProtKB-SubCell"/>
</dbReference>
<dbReference type="InterPro" id="IPR004358">
    <property type="entry name" value="Sig_transdc_His_kin-like_C"/>
</dbReference>
<protein>
    <recommendedName>
        <fullName evidence="8">Protein-serine/threonine kinase</fullName>
        <ecNumber evidence="8">2.7.11.-</ecNumber>
    </recommendedName>
</protein>
<dbReference type="Proteomes" id="UP000664859">
    <property type="component" value="Unassembled WGS sequence"/>
</dbReference>
<dbReference type="InterPro" id="IPR005467">
    <property type="entry name" value="His_kinase_dom"/>
</dbReference>
<gene>
    <name evidence="10" type="ORF">JKP88DRAFT_331537</name>
</gene>
<reference evidence="10" key="1">
    <citation type="submission" date="2021-02" db="EMBL/GenBank/DDBJ databases">
        <title>First Annotated Genome of the Yellow-green Alga Tribonema minus.</title>
        <authorList>
            <person name="Mahan K.M."/>
        </authorList>
    </citation>
    <scope>NUCLEOTIDE SEQUENCE</scope>
    <source>
        <strain evidence="10">UTEX B ZZ1240</strain>
    </source>
</reference>
<comment type="caution">
    <text evidence="10">The sequence shown here is derived from an EMBL/GenBank/DDBJ whole genome shotgun (WGS) entry which is preliminary data.</text>
</comment>
<dbReference type="GO" id="GO:0004740">
    <property type="term" value="F:pyruvate dehydrogenase (acetyl-transferring) kinase activity"/>
    <property type="evidence" value="ECO:0007669"/>
    <property type="project" value="TreeGrafter"/>
</dbReference>
<dbReference type="InterPro" id="IPR036784">
    <property type="entry name" value="AK/P_DHK_N_sf"/>
</dbReference>
<dbReference type="GO" id="GO:0010906">
    <property type="term" value="P:regulation of glucose metabolic process"/>
    <property type="evidence" value="ECO:0007669"/>
    <property type="project" value="TreeGrafter"/>
</dbReference>
<evidence type="ECO:0000256" key="6">
    <source>
        <dbReference type="ARBA" id="ARBA00023128"/>
    </source>
</evidence>
<organism evidence="10 11">
    <name type="scientific">Tribonema minus</name>
    <dbReference type="NCBI Taxonomy" id="303371"/>
    <lineage>
        <taxon>Eukaryota</taxon>
        <taxon>Sar</taxon>
        <taxon>Stramenopiles</taxon>
        <taxon>Ochrophyta</taxon>
        <taxon>PX clade</taxon>
        <taxon>Xanthophyceae</taxon>
        <taxon>Tribonematales</taxon>
        <taxon>Tribonemataceae</taxon>
        <taxon>Tribonema</taxon>
    </lineage>
</organism>
<dbReference type="EC" id="2.7.11.-" evidence="8"/>
<evidence type="ECO:0000259" key="9">
    <source>
        <dbReference type="PROSITE" id="PS50109"/>
    </source>
</evidence>
<dbReference type="AlphaFoldDB" id="A0A835YM41"/>
<keyword evidence="2 8" id="KW-0808">Transferase</keyword>
<dbReference type="Pfam" id="PF10436">
    <property type="entry name" value="BCDHK_Adom3"/>
    <property type="match status" value="1"/>
</dbReference>
<dbReference type="SUPFAM" id="SSF55874">
    <property type="entry name" value="ATPase domain of HSP90 chaperone/DNA topoisomerase II/histidine kinase"/>
    <property type="match status" value="1"/>
</dbReference>